<dbReference type="RefSeq" id="WP_145388273.1">
    <property type="nucleotide sequence ID" value="NZ_CP037423.1"/>
</dbReference>
<keyword evidence="4" id="KW-0238">DNA-binding</keyword>
<dbReference type="KEGG" id="snep:Enr13x_37470"/>
<evidence type="ECO:0000313" key="8">
    <source>
        <dbReference type="Proteomes" id="UP000319004"/>
    </source>
</evidence>
<dbReference type="InterPro" id="IPR039425">
    <property type="entry name" value="RNA_pol_sigma-70-like"/>
</dbReference>
<evidence type="ECO:0000256" key="3">
    <source>
        <dbReference type="ARBA" id="ARBA00023082"/>
    </source>
</evidence>
<name>A0A518HSR5_9BACT</name>
<organism evidence="7 8">
    <name type="scientific">Stieleria neptunia</name>
    <dbReference type="NCBI Taxonomy" id="2527979"/>
    <lineage>
        <taxon>Bacteria</taxon>
        <taxon>Pseudomonadati</taxon>
        <taxon>Planctomycetota</taxon>
        <taxon>Planctomycetia</taxon>
        <taxon>Pirellulales</taxon>
        <taxon>Pirellulaceae</taxon>
        <taxon>Stieleria</taxon>
    </lineage>
</organism>
<keyword evidence="3" id="KW-0731">Sigma factor</keyword>
<dbReference type="AlphaFoldDB" id="A0A518HSR5"/>
<dbReference type="SUPFAM" id="SSF88659">
    <property type="entry name" value="Sigma3 and sigma4 domains of RNA polymerase sigma factors"/>
    <property type="match status" value="1"/>
</dbReference>
<evidence type="ECO:0000256" key="4">
    <source>
        <dbReference type="ARBA" id="ARBA00023125"/>
    </source>
</evidence>
<dbReference type="EMBL" id="CP037423">
    <property type="protein sequence ID" value="QDV43887.1"/>
    <property type="molecule type" value="Genomic_DNA"/>
</dbReference>
<gene>
    <name evidence="7" type="ORF">Enr13x_37470</name>
</gene>
<keyword evidence="8" id="KW-1185">Reference proteome</keyword>
<reference evidence="7 8" key="1">
    <citation type="submission" date="2019-03" db="EMBL/GenBank/DDBJ databases">
        <title>Deep-cultivation of Planctomycetes and their phenomic and genomic characterization uncovers novel biology.</title>
        <authorList>
            <person name="Wiegand S."/>
            <person name="Jogler M."/>
            <person name="Boedeker C."/>
            <person name="Pinto D."/>
            <person name="Vollmers J."/>
            <person name="Rivas-Marin E."/>
            <person name="Kohn T."/>
            <person name="Peeters S.H."/>
            <person name="Heuer A."/>
            <person name="Rast P."/>
            <person name="Oberbeckmann S."/>
            <person name="Bunk B."/>
            <person name="Jeske O."/>
            <person name="Meyerdierks A."/>
            <person name="Storesund J.E."/>
            <person name="Kallscheuer N."/>
            <person name="Luecker S."/>
            <person name="Lage O.M."/>
            <person name="Pohl T."/>
            <person name="Merkel B.J."/>
            <person name="Hornburger P."/>
            <person name="Mueller R.-W."/>
            <person name="Bruemmer F."/>
            <person name="Labrenz M."/>
            <person name="Spormann A.M."/>
            <person name="Op den Camp H."/>
            <person name="Overmann J."/>
            <person name="Amann R."/>
            <person name="Jetten M.S.M."/>
            <person name="Mascher T."/>
            <person name="Medema M.H."/>
            <person name="Devos D.P."/>
            <person name="Kaster A.-K."/>
            <person name="Ovreas L."/>
            <person name="Rohde M."/>
            <person name="Galperin M.Y."/>
            <person name="Jogler C."/>
        </authorList>
    </citation>
    <scope>NUCLEOTIDE SEQUENCE [LARGE SCALE GENOMIC DNA]</scope>
    <source>
        <strain evidence="7 8">Enr13</strain>
    </source>
</reference>
<comment type="similarity">
    <text evidence="1">Belongs to the sigma-70 factor family. ECF subfamily.</text>
</comment>
<dbReference type="Gene3D" id="1.10.1740.10">
    <property type="match status" value="1"/>
</dbReference>
<evidence type="ECO:0000256" key="5">
    <source>
        <dbReference type="ARBA" id="ARBA00023163"/>
    </source>
</evidence>
<dbReference type="InterPro" id="IPR053812">
    <property type="entry name" value="HTH_Sigma70_ECF-like"/>
</dbReference>
<evidence type="ECO:0000256" key="1">
    <source>
        <dbReference type="ARBA" id="ARBA00010641"/>
    </source>
</evidence>
<dbReference type="OrthoDB" id="291381at2"/>
<accession>A0A518HSR5</accession>
<feature type="domain" description="RNA polymerase sigma-70 ECF-like HTH" evidence="6">
    <location>
        <begin position="6"/>
        <end position="184"/>
    </location>
</feature>
<evidence type="ECO:0000313" key="7">
    <source>
        <dbReference type="EMBL" id="QDV43887.1"/>
    </source>
</evidence>
<dbReference type="SUPFAM" id="SSF88946">
    <property type="entry name" value="Sigma2 domain of RNA polymerase sigma factors"/>
    <property type="match status" value="1"/>
</dbReference>
<keyword evidence="5" id="KW-0804">Transcription</keyword>
<evidence type="ECO:0000256" key="2">
    <source>
        <dbReference type="ARBA" id="ARBA00023015"/>
    </source>
</evidence>
<dbReference type="Gene3D" id="1.10.10.60">
    <property type="entry name" value="Homeodomain-like"/>
    <property type="match status" value="1"/>
</dbReference>
<dbReference type="Proteomes" id="UP000319004">
    <property type="component" value="Chromosome"/>
</dbReference>
<dbReference type="PANTHER" id="PTHR43133:SF8">
    <property type="entry name" value="RNA POLYMERASE SIGMA FACTOR HI_1459-RELATED"/>
    <property type="match status" value="1"/>
</dbReference>
<dbReference type="PANTHER" id="PTHR43133">
    <property type="entry name" value="RNA POLYMERASE ECF-TYPE SIGMA FACTO"/>
    <property type="match status" value="1"/>
</dbReference>
<protein>
    <submittedName>
        <fullName evidence="7">ECF sigma factor</fullName>
    </submittedName>
</protein>
<dbReference type="GO" id="GO:0016987">
    <property type="term" value="F:sigma factor activity"/>
    <property type="evidence" value="ECO:0007669"/>
    <property type="project" value="UniProtKB-KW"/>
</dbReference>
<evidence type="ECO:0000259" key="6">
    <source>
        <dbReference type="Pfam" id="PF07638"/>
    </source>
</evidence>
<dbReference type="InterPro" id="IPR013325">
    <property type="entry name" value="RNA_pol_sigma_r2"/>
</dbReference>
<proteinExistence type="inferred from homology"/>
<dbReference type="GO" id="GO:0006352">
    <property type="term" value="P:DNA-templated transcription initiation"/>
    <property type="evidence" value="ECO:0007669"/>
    <property type="project" value="InterPro"/>
</dbReference>
<dbReference type="Pfam" id="PF07638">
    <property type="entry name" value="Sigma70_ECF"/>
    <property type="match status" value="1"/>
</dbReference>
<dbReference type="GO" id="GO:0003677">
    <property type="term" value="F:DNA binding"/>
    <property type="evidence" value="ECO:0007669"/>
    <property type="project" value="UniProtKB-KW"/>
</dbReference>
<dbReference type="InterPro" id="IPR013324">
    <property type="entry name" value="RNA_pol_sigma_r3/r4-like"/>
</dbReference>
<keyword evidence="2" id="KW-0805">Transcription regulation</keyword>
<sequence length="197" mass="22642">MENPGSISIWIEHLPSESEEAQEVLFKRYRSQLTAYAAARLRALGVRSKDADDITQEVFHGFFRRISQGKMPDLENRNDLWLKLTRICGDRVKEARRKKFTPTESVFGQFDAQDGRSPLEIPADYGHQLDSCLHAVEHALLKNLLAQEHPDLPEIVALRINGMTIEEVAKRMDRSKATIERRLRSVDRIIANYRSIS</sequence>